<comment type="caution">
    <text evidence="2">The sequence shown here is derived from an EMBL/GenBank/DDBJ whole genome shotgun (WGS) entry which is preliminary data.</text>
</comment>
<proteinExistence type="predicted"/>
<dbReference type="EMBL" id="JACOOI010000085">
    <property type="protein sequence ID" value="MBC5646690.1"/>
    <property type="molecule type" value="Genomic_DNA"/>
</dbReference>
<dbReference type="Proteomes" id="UP000644010">
    <property type="component" value="Unassembled WGS sequence"/>
</dbReference>
<gene>
    <name evidence="2" type="ORF">H8S77_27980</name>
</gene>
<dbReference type="Pfam" id="PF09820">
    <property type="entry name" value="AAA-ATPase_like"/>
    <property type="match status" value="1"/>
</dbReference>
<organism evidence="2 3">
    <name type="scientific">Parabacteroides segnis</name>
    <dbReference type="NCBI Taxonomy" id="2763058"/>
    <lineage>
        <taxon>Bacteria</taxon>
        <taxon>Pseudomonadati</taxon>
        <taxon>Bacteroidota</taxon>
        <taxon>Bacteroidia</taxon>
        <taxon>Bacteroidales</taxon>
        <taxon>Tannerellaceae</taxon>
        <taxon>Parabacteroides</taxon>
    </lineage>
</organism>
<evidence type="ECO:0000259" key="1">
    <source>
        <dbReference type="Pfam" id="PF09820"/>
    </source>
</evidence>
<reference evidence="2 3" key="1">
    <citation type="submission" date="2020-08" db="EMBL/GenBank/DDBJ databases">
        <title>Genome public.</title>
        <authorList>
            <person name="Liu C."/>
            <person name="Sun Q."/>
        </authorList>
    </citation>
    <scope>NUCLEOTIDE SEQUENCE [LARGE SCALE GENOMIC DNA]</scope>
    <source>
        <strain evidence="2 3">BX2</strain>
    </source>
</reference>
<evidence type="ECO:0000313" key="3">
    <source>
        <dbReference type="Proteomes" id="UP000644010"/>
    </source>
</evidence>
<protein>
    <submittedName>
        <fullName evidence="2">AAA family ATPase</fullName>
    </submittedName>
</protein>
<dbReference type="InterPro" id="IPR018631">
    <property type="entry name" value="AAA-ATPase-like_dom"/>
</dbReference>
<feature type="non-terminal residue" evidence="2">
    <location>
        <position position="34"/>
    </location>
</feature>
<feature type="domain" description="AAA-ATPase-like" evidence="1">
    <location>
        <begin position="6"/>
        <end position="34"/>
    </location>
</feature>
<accession>A0ABR7EA92</accession>
<evidence type="ECO:0000313" key="2">
    <source>
        <dbReference type="EMBL" id="MBC5646690.1"/>
    </source>
</evidence>
<name>A0ABR7EA92_9BACT</name>
<keyword evidence="3" id="KW-1185">Reference proteome</keyword>
<sequence>MAKKIPYGLTDYLRIVTEDYYYVDKTRYIEDLEK</sequence>
<dbReference type="RefSeq" id="WP_186962102.1">
    <property type="nucleotide sequence ID" value="NZ_JACOOI010000085.1"/>
</dbReference>